<evidence type="ECO:0000256" key="1">
    <source>
        <dbReference type="ARBA" id="ARBA00001933"/>
    </source>
</evidence>
<dbReference type="Gene3D" id="3.40.640.10">
    <property type="entry name" value="Type I PLP-dependent aspartate aminotransferase-like (Major domain)"/>
    <property type="match status" value="1"/>
</dbReference>
<dbReference type="STRING" id="1042163.BRLA_c038700"/>
<evidence type="ECO:0000256" key="5">
    <source>
        <dbReference type="ARBA" id="ARBA00023004"/>
    </source>
</evidence>
<evidence type="ECO:0000313" key="10">
    <source>
        <dbReference type="Proteomes" id="UP000005850"/>
    </source>
</evidence>
<name>A0A075RA62_BRELA</name>
<comment type="similarity">
    <text evidence="2">Belongs to the class-V pyridoxal-phosphate-dependent aminotransferase family. NifS/IscS subfamily.</text>
</comment>
<accession>A0A075RA62</accession>
<keyword evidence="4" id="KW-0663">Pyridoxal phosphate</keyword>
<dbReference type="GO" id="GO:0051536">
    <property type="term" value="F:iron-sulfur cluster binding"/>
    <property type="evidence" value="ECO:0007669"/>
    <property type="project" value="UniProtKB-KW"/>
</dbReference>
<keyword evidence="9" id="KW-0808">Transferase</keyword>
<dbReference type="NCBIfam" id="NF002806">
    <property type="entry name" value="PRK02948.1"/>
    <property type="match status" value="1"/>
</dbReference>
<dbReference type="HOGENOM" id="CLU_003433_0_0_9"/>
<dbReference type="Gene3D" id="1.10.260.50">
    <property type="match status" value="1"/>
</dbReference>
<dbReference type="Proteomes" id="UP000005850">
    <property type="component" value="Chromosome"/>
</dbReference>
<evidence type="ECO:0000256" key="3">
    <source>
        <dbReference type="ARBA" id="ARBA00022723"/>
    </source>
</evidence>
<reference evidence="9 10" key="1">
    <citation type="journal article" date="2011" name="J. Bacteriol.">
        <title>Genome sequence of Brevibacillus laterosporus LMG 15441, a pathogen of invertebrates.</title>
        <authorList>
            <person name="Djukic M."/>
            <person name="Poehlein A."/>
            <person name="Thurmer A."/>
            <person name="Daniel R."/>
        </authorList>
    </citation>
    <scope>NUCLEOTIDE SEQUENCE [LARGE SCALE GENOMIC DNA]</scope>
    <source>
        <strain evidence="9 10">LMG 15441</strain>
    </source>
</reference>
<dbReference type="InterPro" id="IPR015422">
    <property type="entry name" value="PyrdxlP-dep_Trfase_small"/>
</dbReference>
<dbReference type="eggNOG" id="COG1104">
    <property type="taxonomic scope" value="Bacteria"/>
</dbReference>
<proteinExistence type="inferred from homology"/>
<protein>
    <submittedName>
        <fullName evidence="9">Cysteine desulfurase</fullName>
        <ecNumber evidence="9">2.8.1.7</ecNumber>
    </submittedName>
</protein>
<dbReference type="Pfam" id="PF00266">
    <property type="entry name" value="Aminotran_5"/>
    <property type="match status" value="1"/>
</dbReference>
<feature type="domain" description="Aminotransferase class V" evidence="8">
    <location>
        <begin position="2"/>
        <end position="364"/>
    </location>
</feature>
<evidence type="ECO:0000256" key="4">
    <source>
        <dbReference type="ARBA" id="ARBA00022898"/>
    </source>
</evidence>
<evidence type="ECO:0000313" key="9">
    <source>
        <dbReference type="EMBL" id="AIG28153.1"/>
    </source>
</evidence>
<dbReference type="RefSeq" id="WP_081870828.1">
    <property type="nucleotide sequence ID" value="NZ_CP007806.1"/>
</dbReference>
<dbReference type="InterPro" id="IPR015424">
    <property type="entry name" value="PyrdxlP-dep_Trfase"/>
</dbReference>
<dbReference type="InterPro" id="IPR016454">
    <property type="entry name" value="Cysteine_dSase"/>
</dbReference>
<gene>
    <name evidence="9" type="ORF">BRLA_c038700</name>
</gene>
<comment type="cofactor">
    <cofactor evidence="1 7">
        <name>pyridoxal 5'-phosphate</name>
        <dbReference type="ChEBI" id="CHEBI:597326"/>
    </cofactor>
</comment>
<evidence type="ECO:0000256" key="6">
    <source>
        <dbReference type="ARBA" id="ARBA00023014"/>
    </source>
</evidence>
<dbReference type="EC" id="2.8.1.7" evidence="9"/>
<organism evidence="9 10">
    <name type="scientific">Brevibacillus laterosporus LMG 15441</name>
    <dbReference type="NCBI Taxonomy" id="1042163"/>
    <lineage>
        <taxon>Bacteria</taxon>
        <taxon>Bacillati</taxon>
        <taxon>Bacillota</taxon>
        <taxon>Bacilli</taxon>
        <taxon>Bacillales</taxon>
        <taxon>Paenibacillaceae</taxon>
        <taxon>Brevibacillus</taxon>
    </lineage>
</organism>
<sequence length="381" mass="42109">MIYLDNSATTQPHPQVIDTMKRTMEAYYGNPSSLHRLGVEAENVLKQARQIAAHALQKKPTEIFFTSGGTESNNTAIKGVAMRYRERGRHIITSQIEHASVLDVCKQLEEFGYDVTYLPVNKEGRVSLEDVKQAMRPDTILVSIMHVNNELGTIQPINQIGTYLKLFPKVIFHVDAVQSFGKVPLRINEWGVDLLSLSAHKFHGPRGVGILVKRENMLIEPLLKGGGQESGLRSGTENIPGIAGMAKAMRLIEETATQDMSRLKEMQQRLREGIQQIPGCIINSPETEAAPHIINISVLGMKAEVLLHALEAEGFCVSTRSACSAKSDEPSPVLVATGMSREQAKSSLRISLGKQNTMDDVEKFLVALQTCKNRILPYTKV</sequence>
<dbReference type="InterPro" id="IPR015421">
    <property type="entry name" value="PyrdxlP-dep_Trfase_major"/>
</dbReference>
<dbReference type="InterPro" id="IPR020578">
    <property type="entry name" value="Aminotrans_V_PyrdxlP_BS"/>
</dbReference>
<dbReference type="PIRSF" id="PIRSF005572">
    <property type="entry name" value="NifS"/>
    <property type="match status" value="1"/>
</dbReference>
<evidence type="ECO:0000259" key="8">
    <source>
        <dbReference type="Pfam" id="PF00266"/>
    </source>
</evidence>
<dbReference type="PANTHER" id="PTHR11601:SF50">
    <property type="entry name" value="CYSTEINE DESULFURASE ISCS 2-RELATED"/>
    <property type="match status" value="1"/>
</dbReference>
<dbReference type="SUPFAM" id="SSF53383">
    <property type="entry name" value="PLP-dependent transferases"/>
    <property type="match status" value="1"/>
</dbReference>
<dbReference type="AlphaFoldDB" id="A0A075RA62"/>
<keyword evidence="6" id="KW-0411">Iron-sulfur</keyword>
<evidence type="ECO:0000256" key="2">
    <source>
        <dbReference type="ARBA" id="ARBA00006490"/>
    </source>
</evidence>
<dbReference type="KEGG" id="blr:BRLA_c038700"/>
<keyword evidence="10" id="KW-1185">Reference proteome</keyword>
<keyword evidence="5" id="KW-0408">Iron</keyword>
<evidence type="ECO:0000256" key="7">
    <source>
        <dbReference type="RuleBase" id="RU004504"/>
    </source>
</evidence>
<dbReference type="FunFam" id="3.40.640.10:FF:000084">
    <property type="entry name" value="IscS-like cysteine desulfurase"/>
    <property type="match status" value="1"/>
</dbReference>
<dbReference type="PANTHER" id="PTHR11601">
    <property type="entry name" value="CYSTEINE DESULFURYLASE FAMILY MEMBER"/>
    <property type="match status" value="1"/>
</dbReference>
<dbReference type="PROSITE" id="PS00595">
    <property type="entry name" value="AA_TRANSFER_CLASS_5"/>
    <property type="match status" value="1"/>
</dbReference>
<dbReference type="Gene3D" id="3.90.1150.10">
    <property type="entry name" value="Aspartate Aminotransferase, domain 1"/>
    <property type="match status" value="1"/>
</dbReference>
<keyword evidence="3" id="KW-0479">Metal-binding</keyword>
<dbReference type="EMBL" id="CP007806">
    <property type="protein sequence ID" value="AIG28153.1"/>
    <property type="molecule type" value="Genomic_DNA"/>
</dbReference>
<dbReference type="GO" id="GO:0031071">
    <property type="term" value="F:cysteine desulfurase activity"/>
    <property type="evidence" value="ECO:0007669"/>
    <property type="project" value="UniProtKB-EC"/>
</dbReference>
<dbReference type="GO" id="GO:0046872">
    <property type="term" value="F:metal ion binding"/>
    <property type="evidence" value="ECO:0007669"/>
    <property type="project" value="UniProtKB-KW"/>
</dbReference>
<dbReference type="InterPro" id="IPR000192">
    <property type="entry name" value="Aminotrans_V_dom"/>
</dbReference>